<keyword evidence="4" id="KW-1185">Reference proteome</keyword>
<dbReference type="HOGENOM" id="CLU_152489_0_0_11"/>
<sequence length="112" mass="12258">MTELLFSYGTLQLPEVQRATFGRELTGRPDAIVGYDLGQVTITDPHVITTSGSDRHPILRPTDRAEAHVDGMVFEISETELAAADSYEVDDYRRIAVPLASGATAWVYVFAG</sequence>
<name>A0A024JY80_9MYCO</name>
<evidence type="ECO:0000259" key="1">
    <source>
        <dbReference type="Pfam" id="PF06094"/>
    </source>
</evidence>
<dbReference type="AlphaFoldDB" id="A0A024JY80"/>
<dbReference type="Gene3D" id="3.10.490.10">
    <property type="entry name" value="Gamma-glutamyl cyclotransferase-like"/>
    <property type="match status" value="1"/>
</dbReference>
<dbReference type="InterPro" id="IPR009288">
    <property type="entry name" value="AIG2-like_dom"/>
</dbReference>
<accession>A0A024JY80</accession>
<dbReference type="Proteomes" id="UP000193710">
    <property type="component" value="Unassembled WGS sequence"/>
</dbReference>
<dbReference type="STRING" id="47839.BN973_02552"/>
<reference evidence="3 4" key="3">
    <citation type="submission" date="2016-01" db="EMBL/GenBank/DDBJ databases">
        <title>The new phylogeny of the genus Mycobacterium.</title>
        <authorList>
            <person name="Tarcisio F."/>
            <person name="Conor M."/>
            <person name="Antonella G."/>
            <person name="Elisabetta G."/>
            <person name="Giulia F.S."/>
            <person name="Sara T."/>
            <person name="Anna F."/>
            <person name="Clotilde B."/>
            <person name="Roberto B."/>
            <person name="Veronica D.S."/>
            <person name="Fabio R."/>
            <person name="Monica P."/>
            <person name="Olivier J."/>
            <person name="Enrico T."/>
            <person name="Nicola S."/>
        </authorList>
    </citation>
    <scope>NUCLEOTIDE SEQUENCE [LARGE SCALE GENOMIC DNA]</scope>
    <source>
        <strain evidence="3 4">DSM 44626</strain>
    </source>
</reference>
<dbReference type="Proteomes" id="UP000028880">
    <property type="component" value="Unassembled WGS sequence"/>
</dbReference>
<dbReference type="RefSeq" id="WP_036468478.1">
    <property type="nucleotide sequence ID" value="NZ_HG964446.1"/>
</dbReference>
<feature type="domain" description="Gamma-glutamylcyclotransferase AIG2-like" evidence="1">
    <location>
        <begin position="5"/>
        <end position="110"/>
    </location>
</feature>
<reference evidence="2" key="1">
    <citation type="journal article" date="2014" name="Genome Announc.">
        <title>Draft Genome Sequence of Mycobacterium triplex DSM 44626.</title>
        <authorList>
            <person name="Sassi M."/>
            <person name="Croce O."/>
            <person name="Robert C."/>
            <person name="Raoult D."/>
            <person name="Drancourt M."/>
        </authorList>
    </citation>
    <scope>NUCLEOTIDE SEQUENCE [LARGE SCALE GENOMIC DNA]</scope>
    <source>
        <strain evidence="2">DSM 44626</strain>
    </source>
</reference>
<dbReference type="EMBL" id="HG964446">
    <property type="protein sequence ID" value="CDO88188.1"/>
    <property type="molecule type" value="Genomic_DNA"/>
</dbReference>
<dbReference type="EMBL" id="LQPY01000034">
    <property type="protein sequence ID" value="ORX00642.1"/>
    <property type="molecule type" value="Genomic_DNA"/>
</dbReference>
<protein>
    <submittedName>
        <fullName evidence="2">AIG2-like family protein</fullName>
    </submittedName>
</protein>
<dbReference type="eggNOG" id="COG2105">
    <property type="taxonomic scope" value="Bacteria"/>
</dbReference>
<evidence type="ECO:0000313" key="2">
    <source>
        <dbReference type="EMBL" id="CDO88188.1"/>
    </source>
</evidence>
<organism evidence="2">
    <name type="scientific">Mycobacterium triplex</name>
    <dbReference type="NCBI Taxonomy" id="47839"/>
    <lineage>
        <taxon>Bacteria</taxon>
        <taxon>Bacillati</taxon>
        <taxon>Actinomycetota</taxon>
        <taxon>Actinomycetes</taxon>
        <taxon>Mycobacteriales</taxon>
        <taxon>Mycobacteriaceae</taxon>
        <taxon>Mycobacterium</taxon>
        <taxon>Mycobacterium simiae complex</taxon>
    </lineage>
</organism>
<dbReference type="SUPFAM" id="SSF110857">
    <property type="entry name" value="Gamma-glutamyl cyclotransferase-like"/>
    <property type="match status" value="1"/>
</dbReference>
<gene>
    <name evidence="3" type="ORF">AWC29_01415</name>
    <name evidence="2" type="ORF">BN973_02552</name>
</gene>
<dbReference type="CDD" id="cd06661">
    <property type="entry name" value="GGCT_like"/>
    <property type="match status" value="1"/>
</dbReference>
<dbReference type="InterPro" id="IPR036568">
    <property type="entry name" value="GGCT-like_sf"/>
</dbReference>
<proteinExistence type="predicted"/>
<reference evidence="2" key="2">
    <citation type="submission" date="2014-04" db="EMBL/GenBank/DDBJ databases">
        <authorList>
            <person name="Urmite Genomes U."/>
        </authorList>
    </citation>
    <scope>NUCLEOTIDE SEQUENCE</scope>
    <source>
        <strain evidence="2">DSM 44626</strain>
    </source>
</reference>
<dbReference type="OrthoDB" id="9798388at2"/>
<evidence type="ECO:0000313" key="3">
    <source>
        <dbReference type="EMBL" id="ORX00642.1"/>
    </source>
</evidence>
<dbReference type="Pfam" id="PF06094">
    <property type="entry name" value="GGACT"/>
    <property type="match status" value="1"/>
</dbReference>
<dbReference type="InterPro" id="IPR013024">
    <property type="entry name" value="GGCT-like"/>
</dbReference>
<evidence type="ECO:0000313" key="4">
    <source>
        <dbReference type="Proteomes" id="UP000193710"/>
    </source>
</evidence>